<proteinExistence type="predicted"/>
<sequence>MVTLKDIAQKTQLSTATISRVLKEDMSLSVSPETREKVFAIAQELGYTKHLTKQQPDGYTRKIGILQWYTESRELDDLYYYSIRISLEQHALALGYDIVRCFHDNKSPLLKEVDALIAIGKFSQQQISELANLHKQLVFVDFDTLTDGYSCVTTDFNRSVIQVIDHYLHQGITEIGMIAGQEETYDKKMTLSDPRLRTFKQYLSERELYQERFVFTGPFTSQSGYQLMKEAIDSLKDDLPSAFFIANDSLAVGALRALQETQITVPNRVQIITFNDTPITRQVYPALSSITVFTEEMGIQAVDLVDAMLKKPTTYHPRMVKLGTQLTLRESSL</sequence>
<dbReference type="SMART" id="SM00354">
    <property type="entry name" value="HTH_LACI"/>
    <property type="match status" value="1"/>
</dbReference>
<dbReference type="GO" id="GO:0000976">
    <property type="term" value="F:transcription cis-regulatory region binding"/>
    <property type="evidence" value="ECO:0007669"/>
    <property type="project" value="TreeGrafter"/>
</dbReference>
<name>A0AB36JMX4_9STRE</name>
<dbReference type="SUPFAM" id="SSF53822">
    <property type="entry name" value="Periplasmic binding protein-like I"/>
    <property type="match status" value="1"/>
</dbReference>
<keyword evidence="2" id="KW-0238">DNA-binding</keyword>
<keyword evidence="8" id="KW-1185">Reference proteome</keyword>
<evidence type="ECO:0000313" key="7">
    <source>
        <dbReference type="Proteomes" id="UP000188600"/>
    </source>
</evidence>
<dbReference type="PANTHER" id="PTHR30146">
    <property type="entry name" value="LACI-RELATED TRANSCRIPTIONAL REPRESSOR"/>
    <property type="match status" value="1"/>
</dbReference>
<evidence type="ECO:0000313" key="5">
    <source>
        <dbReference type="EMBL" id="ONK25463.1"/>
    </source>
</evidence>
<evidence type="ECO:0000256" key="2">
    <source>
        <dbReference type="ARBA" id="ARBA00023125"/>
    </source>
</evidence>
<evidence type="ECO:0000259" key="4">
    <source>
        <dbReference type="PROSITE" id="PS50932"/>
    </source>
</evidence>
<dbReference type="EMBL" id="MSPT01000028">
    <property type="protein sequence ID" value="ONK25463.1"/>
    <property type="molecule type" value="Genomic_DNA"/>
</dbReference>
<dbReference type="Gene3D" id="3.40.50.2300">
    <property type="match status" value="2"/>
</dbReference>
<dbReference type="GO" id="GO:0003700">
    <property type="term" value="F:DNA-binding transcription factor activity"/>
    <property type="evidence" value="ECO:0007669"/>
    <property type="project" value="TreeGrafter"/>
</dbReference>
<dbReference type="PROSITE" id="PS50932">
    <property type="entry name" value="HTH_LACI_2"/>
    <property type="match status" value="1"/>
</dbReference>
<keyword evidence="1" id="KW-0805">Transcription regulation</keyword>
<accession>A0AB36JMX4</accession>
<dbReference type="InterPro" id="IPR046335">
    <property type="entry name" value="LacI/GalR-like_sensor"/>
</dbReference>
<dbReference type="InterPro" id="IPR028082">
    <property type="entry name" value="Peripla_BP_I"/>
</dbReference>
<dbReference type="Gene3D" id="1.10.260.40">
    <property type="entry name" value="lambda repressor-like DNA-binding domains"/>
    <property type="match status" value="1"/>
</dbReference>
<evidence type="ECO:0000256" key="1">
    <source>
        <dbReference type="ARBA" id="ARBA00023015"/>
    </source>
</evidence>
<dbReference type="Pfam" id="PF13377">
    <property type="entry name" value="Peripla_BP_3"/>
    <property type="match status" value="1"/>
</dbReference>
<dbReference type="InterPro" id="IPR010982">
    <property type="entry name" value="Lambda_DNA-bd_dom_sf"/>
</dbReference>
<evidence type="ECO:0000313" key="8">
    <source>
        <dbReference type="Proteomes" id="UP000188946"/>
    </source>
</evidence>
<dbReference type="CDD" id="cd01392">
    <property type="entry name" value="HTH_LacI"/>
    <property type="match status" value="1"/>
</dbReference>
<evidence type="ECO:0000313" key="6">
    <source>
        <dbReference type="EMBL" id="ONK25836.1"/>
    </source>
</evidence>
<reference evidence="7 8" key="1">
    <citation type="submission" date="2016-12" db="EMBL/GenBank/DDBJ databases">
        <authorList>
            <person name="Gulvik C.A."/>
        </authorList>
    </citation>
    <scope>NUCLEOTIDE SEQUENCE [LARGE SCALE GENOMIC DNA]</scope>
    <source>
        <strain evidence="6 8">12-5202</strain>
        <strain evidence="5 7">12-5291</strain>
    </source>
</reference>
<dbReference type="Proteomes" id="UP000188946">
    <property type="component" value="Unassembled WGS sequence"/>
</dbReference>
<gene>
    <name evidence="6" type="ORF">BVE84_09835</name>
    <name evidence="5" type="ORF">BVE86_10170</name>
</gene>
<protein>
    <submittedName>
        <fullName evidence="5">LacI family transcriptional regulator</fullName>
    </submittedName>
</protein>
<dbReference type="AlphaFoldDB" id="A0AB36JMX4"/>
<comment type="caution">
    <text evidence="5">The sequence shown here is derived from an EMBL/GenBank/DDBJ whole genome shotgun (WGS) entry which is preliminary data.</text>
</comment>
<dbReference type="CDD" id="cd01544">
    <property type="entry name" value="PBP1_GalR"/>
    <property type="match status" value="1"/>
</dbReference>
<dbReference type="Pfam" id="PF00356">
    <property type="entry name" value="LacI"/>
    <property type="match status" value="1"/>
</dbReference>
<dbReference type="InterPro" id="IPR000843">
    <property type="entry name" value="HTH_LacI"/>
</dbReference>
<evidence type="ECO:0000256" key="3">
    <source>
        <dbReference type="ARBA" id="ARBA00023163"/>
    </source>
</evidence>
<dbReference type="SUPFAM" id="SSF47413">
    <property type="entry name" value="lambda repressor-like DNA-binding domains"/>
    <property type="match status" value="1"/>
</dbReference>
<dbReference type="Proteomes" id="UP000188600">
    <property type="component" value="Unassembled WGS sequence"/>
</dbReference>
<organism evidence="5 7">
    <name type="scientific">Streptococcus azizii</name>
    <dbReference type="NCBI Taxonomy" id="1579424"/>
    <lineage>
        <taxon>Bacteria</taxon>
        <taxon>Bacillati</taxon>
        <taxon>Bacillota</taxon>
        <taxon>Bacilli</taxon>
        <taxon>Lactobacillales</taxon>
        <taxon>Streptococcaceae</taxon>
        <taxon>Streptococcus</taxon>
    </lineage>
</organism>
<keyword evidence="3" id="KW-0804">Transcription</keyword>
<dbReference type="PANTHER" id="PTHR30146:SF149">
    <property type="entry name" value="HTH-TYPE TRANSCRIPTIONAL REGULATOR EBGR"/>
    <property type="match status" value="1"/>
</dbReference>
<dbReference type="RefSeq" id="WP_076996826.1">
    <property type="nucleotide sequence ID" value="NZ_MSPR01000028.1"/>
</dbReference>
<dbReference type="EMBL" id="MSPR01000028">
    <property type="protein sequence ID" value="ONK25836.1"/>
    <property type="molecule type" value="Genomic_DNA"/>
</dbReference>
<feature type="domain" description="HTH lacI-type" evidence="4">
    <location>
        <begin position="2"/>
        <end position="53"/>
    </location>
</feature>